<accession>A0A2V3IJR8</accession>
<organism evidence="1 2">
    <name type="scientific">Gracilariopsis chorda</name>
    <dbReference type="NCBI Taxonomy" id="448386"/>
    <lineage>
        <taxon>Eukaryota</taxon>
        <taxon>Rhodophyta</taxon>
        <taxon>Florideophyceae</taxon>
        <taxon>Rhodymeniophycidae</taxon>
        <taxon>Gracilariales</taxon>
        <taxon>Gracilariaceae</taxon>
        <taxon>Gracilariopsis</taxon>
    </lineage>
</organism>
<evidence type="ECO:0000313" key="2">
    <source>
        <dbReference type="Proteomes" id="UP000247409"/>
    </source>
</evidence>
<dbReference type="Proteomes" id="UP000247409">
    <property type="component" value="Unassembled WGS sequence"/>
</dbReference>
<dbReference type="EMBL" id="NBIV01000167">
    <property type="protein sequence ID" value="PXF42344.1"/>
    <property type="molecule type" value="Genomic_DNA"/>
</dbReference>
<keyword evidence="2" id="KW-1185">Reference proteome</keyword>
<evidence type="ECO:0000313" key="1">
    <source>
        <dbReference type="EMBL" id="PXF42344.1"/>
    </source>
</evidence>
<gene>
    <name evidence="1" type="ORF">BWQ96_07933</name>
</gene>
<sequence length="160" mass="18213">MKRDKKEEEEKKPIELDRLTEKANKCKEKLEAPGKAEEAKIAWEKEKEKWRLAKLSERKECHKMFVESCRSCAKDAKNKKLLKNISCEVCGFGSGLATMRSSAVSSSKDNGKQRKTSLCMFQLASQLMSECLYGAIDVSSEMLERSKYDHVHHAGCGDWC</sequence>
<dbReference type="AlphaFoldDB" id="A0A2V3IJR8"/>
<name>A0A2V3IJR8_9FLOR</name>
<proteinExistence type="predicted"/>
<reference evidence="1 2" key="1">
    <citation type="journal article" date="2018" name="Mol. Biol. Evol.">
        <title>Analysis of the draft genome of the red seaweed Gracilariopsis chorda provides insights into genome size evolution in Rhodophyta.</title>
        <authorList>
            <person name="Lee J."/>
            <person name="Yang E.C."/>
            <person name="Graf L."/>
            <person name="Yang J.H."/>
            <person name="Qiu H."/>
            <person name="Zel Zion U."/>
            <person name="Chan C.X."/>
            <person name="Stephens T.G."/>
            <person name="Weber A.P.M."/>
            <person name="Boo G.H."/>
            <person name="Boo S.M."/>
            <person name="Kim K.M."/>
            <person name="Shin Y."/>
            <person name="Jung M."/>
            <person name="Lee S.J."/>
            <person name="Yim H.S."/>
            <person name="Lee J.H."/>
            <person name="Bhattacharya D."/>
            <person name="Yoon H.S."/>
        </authorList>
    </citation>
    <scope>NUCLEOTIDE SEQUENCE [LARGE SCALE GENOMIC DNA]</scope>
    <source>
        <strain evidence="1 2">SKKU-2015</strain>
        <tissue evidence="1">Whole body</tissue>
    </source>
</reference>
<protein>
    <submittedName>
        <fullName evidence="1">Uncharacterized protein</fullName>
    </submittedName>
</protein>
<comment type="caution">
    <text evidence="1">The sequence shown here is derived from an EMBL/GenBank/DDBJ whole genome shotgun (WGS) entry which is preliminary data.</text>
</comment>